<dbReference type="InterPro" id="IPR036852">
    <property type="entry name" value="Peptidase_S8/S53_dom_sf"/>
</dbReference>
<dbReference type="EMBL" id="AGUE01000167">
    <property type="protein sequence ID" value="EHK98011.1"/>
    <property type="molecule type" value="Genomic_DNA"/>
</dbReference>
<dbReference type="PRINTS" id="PR00723">
    <property type="entry name" value="SUBTILISIN"/>
</dbReference>
<dbReference type="InterPro" id="IPR050131">
    <property type="entry name" value="Peptidase_S8_subtilisin-like"/>
</dbReference>
<keyword evidence="8" id="KW-1185">Reference proteome</keyword>
<dbReference type="GO" id="GO:0004252">
    <property type="term" value="F:serine-type endopeptidase activity"/>
    <property type="evidence" value="ECO:0007669"/>
    <property type="project" value="InterPro"/>
</dbReference>
<keyword evidence="3" id="KW-0378">Hydrolase</keyword>
<keyword evidence="2 7" id="KW-0645">Protease</keyword>
<dbReference type="OrthoDB" id="206201at2759"/>
<protein>
    <submittedName>
        <fullName evidence="7">Putative Subtilisin-like protease</fullName>
    </submittedName>
</protein>
<dbReference type="InterPro" id="IPR015500">
    <property type="entry name" value="Peptidase_S8_subtilisin-rel"/>
</dbReference>
<comment type="caution">
    <text evidence="7">The sequence shown here is derived from an EMBL/GenBank/DDBJ whole genome shotgun (WGS) entry which is preliminary data.</text>
</comment>
<dbReference type="SUPFAM" id="SSF52743">
    <property type="entry name" value="Subtilisin-like"/>
    <property type="match status" value="1"/>
</dbReference>
<dbReference type="PROSITE" id="PS51892">
    <property type="entry name" value="SUBTILASE"/>
    <property type="match status" value="1"/>
</dbReference>
<dbReference type="InParanoid" id="H0EU19"/>
<dbReference type="PANTHER" id="PTHR43806">
    <property type="entry name" value="PEPTIDASE S8"/>
    <property type="match status" value="1"/>
</dbReference>
<dbReference type="HOGENOM" id="CLU_1468291_0_0_1"/>
<evidence type="ECO:0000259" key="6">
    <source>
        <dbReference type="Pfam" id="PF00082"/>
    </source>
</evidence>
<dbReference type="GO" id="GO:0006508">
    <property type="term" value="P:proteolysis"/>
    <property type="evidence" value="ECO:0007669"/>
    <property type="project" value="UniProtKB-KW"/>
</dbReference>
<feature type="domain" description="Peptidase S8/S53" evidence="6">
    <location>
        <begin position="54"/>
        <end position="177"/>
    </location>
</feature>
<proteinExistence type="inferred from homology"/>
<evidence type="ECO:0000313" key="7">
    <source>
        <dbReference type="EMBL" id="EHK98011.1"/>
    </source>
</evidence>
<accession>H0EU19</accession>
<dbReference type="PROSITE" id="PS00136">
    <property type="entry name" value="SUBTILASE_ASP"/>
    <property type="match status" value="1"/>
</dbReference>
<comment type="caution">
    <text evidence="5">Lacks conserved residue(s) required for the propagation of feature annotation.</text>
</comment>
<keyword evidence="4" id="KW-0720">Serine protease</keyword>
<reference evidence="7 8" key="1">
    <citation type="journal article" date="2012" name="Eukaryot. Cell">
        <title>Genome sequence of the fungus Glarea lozoyensis: the first genome sequence of a species from the Helotiaceae family.</title>
        <authorList>
            <person name="Youssar L."/>
            <person name="Gruening B.A."/>
            <person name="Erxleben A."/>
            <person name="Guenther S."/>
            <person name="Huettel W."/>
        </authorList>
    </citation>
    <scope>NUCLEOTIDE SEQUENCE [LARGE SCALE GENOMIC DNA]</scope>
    <source>
        <strain evidence="8">ATCC 74030 / MF5533</strain>
    </source>
</reference>
<evidence type="ECO:0000256" key="2">
    <source>
        <dbReference type="ARBA" id="ARBA00022670"/>
    </source>
</evidence>
<dbReference type="Proteomes" id="UP000005446">
    <property type="component" value="Unassembled WGS sequence"/>
</dbReference>
<dbReference type="Pfam" id="PF00082">
    <property type="entry name" value="Peptidase_S8"/>
    <property type="match status" value="1"/>
</dbReference>
<dbReference type="Gene3D" id="3.40.50.200">
    <property type="entry name" value="Peptidase S8/S53 domain"/>
    <property type="match status" value="1"/>
</dbReference>
<evidence type="ECO:0000256" key="5">
    <source>
        <dbReference type="PROSITE-ProRule" id="PRU01240"/>
    </source>
</evidence>
<evidence type="ECO:0000256" key="3">
    <source>
        <dbReference type="ARBA" id="ARBA00022801"/>
    </source>
</evidence>
<organism evidence="7 8">
    <name type="scientific">Glarea lozoyensis (strain ATCC 74030 / MF5533)</name>
    <dbReference type="NCBI Taxonomy" id="1104152"/>
    <lineage>
        <taxon>Eukaryota</taxon>
        <taxon>Fungi</taxon>
        <taxon>Dikarya</taxon>
        <taxon>Ascomycota</taxon>
        <taxon>Pezizomycotina</taxon>
        <taxon>Leotiomycetes</taxon>
        <taxon>Helotiales</taxon>
        <taxon>Helotiaceae</taxon>
        <taxon>Glarea</taxon>
    </lineage>
</organism>
<evidence type="ECO:0000313" key="8">
    <source>
        <dbReference type="Proteomes" id="UP000005446"/>
    </source>
</evidence>
<dbReference type="PANTHER" id="PTHR43806:SF11">
    <property type="entry name" value="CEREVISIN-RELATED"/>
    <property type="match status" value="1"/>
</dbReference>
<dbReference type="InterPro" id="IPR000209">
    <property type="entry name" value="Peptidase_S8/S53_dom"/>
</dbReference>
<gene>
    <name evidence="7" type="ORF">M7I_6246</name>
</gene>
<comment type="similarity">
    <text evidence="1 5">Belongs to the peptidase S8 family.</text>
</comment>
<evidence type="ECO:0000256" key="4">
    <source>
        <dbReference type="ARBA" id="ARBA00022825"/>
    </source>
</evidence>
<dbReference type="AlphaFoldDB" id="H0EU19"/>
<dbReference type="InterPro" id="IPR023827">
    <property type="entry name" value="Peptidase_S8_Asp-AS"/>
</dbReference>
<sequence length="184" mass="19918">MGSSWVERDSEVQIQARDETVVQNDAPWGLARISRRERLHGKHGNPYLYSEEAGEGVNVYIVDTGIDINHADFESRAFIGTTIIAGEVDEDEHGHGTHCSAISSNGRGKQSDMIKALEWIINTNKKNFENQRTRSTKVFRGSVVDISIGGPKSIALNMAIDAAIAAGIHVSVAAGNDNGDAFPT</sequence>
<name>H0EU19_GLAL7</name>
<evidence type="ECO:0000256" key="1">
    <source>
        <dbReference type="ARBA" id="ARBA00011073"/>
    </source>
</evidence>